<accession>A0ABV9QTF1</accession>
<evidence type="ECO:0000256" key="4">
    <source>
        <dbReference type="ARBA" id="ARBA00022759"/>
    </source>
</evidence>
<dbReference type="PROSITE" id="PS00648">
    <property type="entry name" value="RIBONUCLEASE_P"/>
    <property type="match status" value="1"/>
</dbReference>
<evidence type="ECO:0000313" key="10">
    <source>
        <dbReference type="Proteomes" id="UP001595886"/>
    </source>
</evidence>
<name>A0ABV9QTF1_9GAMM</name>
<dbReference type="GO" id="GO:0004526">
    <property type="term" value="F:ribonuclease P activity"/>
    <property type="evidence" value="ECO:0007669"/>
    <property type="project" value="UniProtKB-EC"/>
</dbReference>
<gene>
    <name evidence="7 9" type="primary">rnpA</name>
    <name evidence="9" type="ORF">ACFO6Q_06200</name>
</gene>
<evidence type="ECO:0000256" key="7">
    <source>
        <dbReference type="HAMAP-Rule" id="MF_00227"/>
    </source>
</evidence>
<dbReference type="InterPro" id="IPR020568">
    <property type="entry name" value="Ribosomal_Su5_D2-typ_SF"/>
</dbReference>
<evidence type="ECO:0000256" key="1">
    <source>
        <dbReference type="ARBA" id="ARBA00002663"/>
    </source>
</evidence>
<dbReference type="InterPro" id="IPR000100">
    <property type="entry name" value="RNase_P"/>
</dbReference>
<evidence type="ECO:0000256" key="8">
    <source>
        <dbReference type="NCBIfam" id="TIGR00188"/>
    </source>
</evidence>
<evidence type="ECO:0000256" key="2">
    <source>
        <dbReference type="ARBA" id="ARBA00022694"/>
    </source>
</evidence>
<dbReference type="Proteomes" id="UP001595886">
    <property type="component" value="Unassembled WGS sequence"/>
</dbReference>
<keyword evidence="5 7" id="KW-0378">Hydrolase</keyword>
<keyword evidence="10" id="KW-1185">Reference proteome</keyword>
<comment type="catalytic activity">
    <reaction evidence="7">
        <text>Endonucleolytic cleavage of RNA, removing 5'-extranucleotides from tRNA precursor.</text>
        <dbReference type="EC" id="3.1.26.5"/>
    </reaction>
</comment>
<keyword evidence="4 7" id="KW-0255">Endonuclease</keyword>
<dbReference type="InterPro" id="IPR020539">
    <property type="entry name" value="RNase_P_CS"/>
</dbReference>
<keyword evidence="2 7" id="KW-0819">tRNA processing</keyword>
<dbReference type="Gene3D" id="3.30.230.10">
    <property type="match status" value="1"/>
</dbReference>
<comment type="similarity">
    <text evidence="7">Belongs to the RnpA family.</text>
</comment>
<dbReference type="NCBIfam" id="TIGR00188">
    <property type="entry name" value="rnpA"/>
    <property type="match status" value="1"/>
</dbReference>
<reference evidence="10" key="1">
    <citation type="journal article" date="2019" name="Int. J. Syst. Evol. Microbiol.">
        <title>The Global Catalogue of Microorganisms (GCM) 10K type strain sequencing project: providing services to taxonomists for standard genome sequencing and annotation.</title>
        <authorList>
            <consortium name="The Broad Institute Genomics Platform"/>
            <consortium name="The Broad Institute Genome Sequencing Center for Infectious Disease"/>
            <person name="Wu L."/>
            <person name="Ma J."/>
        </authorList>
    </citation>
    <scope>NUCLEOTIDE SEQUENCE [LARGE SCALE GENOMIC DNA]</scope>
    <source>
        <strain evidence="10">CCUG 30340</strain>
    </source>
</reference>
<dbReference type="RefSeq" id="WP_380019714.1">
    <property type="nucleotide sequence ID" value="NZ_JBHSHD010000006.1"/>
</dbReference>
<comment type="subunit">
    <text evidence="7">Consists of a catalytic RNA component (M1 or rnpB) and a protein subunit.</text>
</comment>
<keyword evidence="6 7" id="KW-0694">RNA-binding</keyword>
<dbReference type="InterPro" id="IPR014721">
    <property type="entry name" value="Ribsml_uS5_D2-typ_fold_subgr"/>
</dbReference>
<dbReference type="EC" id="3.1.26.5" evidence="7 8"/>
<dbReference type="EMBL" id="JBHSHD010000006">
    <property type="protein sequence ID" value="MFC4819905.1"/>
    <property type="molecule type" value="Genomic_DNA"/>
</dbReference>
<comment type="function">
    <text evidence="1 7">RNaseP catalyzes the removal of the 5'-leader sequence from pre-tRNA to produce the mature 5'-terminus. It can also cleave other RNA substrates such as 4.5S RNA. The protein component plays an auxiliary but essential role in vivo by binding to the 5'-leader sequence and broadening the substrate specificity of the ribozyme.</text>
</comment>
<evidence type="ECO:0000256" key="3">
    <source>
        <dbReference type="ARBA" id="ARBA00022722"/>
    </source>
</evidence>
<sequence length="127" mass="14042">MSAPAPFPRAARLLTPKDFARLRGISRRVGSRHFSAEVAANDLDGARLGLAVSRRVSKKAVRRNRIKRLARESFRRARAGLPAVDVLVIARGSADLEANAELRAELERLWRRIATLNATDATGTMRD</sequence>
<evidence type="ECO:0000313" key="9">
    <source>
        <dbReference type="EMBL" id="MFC4819905.1"/>
    </source>
</evidence>
<dbReference type="PANTHER" id="PTHR33992">
    <property type="entry name" value="RIBONUCLEASE P PROTEIN COMPONENT"/>
    <property type="match status" value="1"/>
</dbReference>
<dbReference type="HAMAP" id="MF_00227">
    <property type="entry name" value="RNase_P"/>
    <property type="match status" value="1"/>
</dbReference>
<comment type="caution">
    <text evidence="9">The sequence shown here is derived from an EMBL/GenBank/DDBJ whole genome shotgun (WGS) entry which is preliminary data.</text>
</comment>
<dbReference type="SUPFAM" id="SSF54211">
    <property type="entry name" value="Ribosomal protein S5 domain 2-like"/>
    <property type="match status" value="1"/>
</dbReference>
<evidence type="ECO:0000256" key="6">
    <source>
        <dbReference type="ARBA" id="ARBA00022884"/>
    </source>
</evidence>
<evidence type="ECO:0000256" key="5">
    <source>
        <dbReference type="ARBA" id="ARBA00022801"/>
    </source>
</evidence>
<dbReference type="Pfam" id="PF00825">
    <property type="entry name" value="Ribonuclease_P"/>
    <property type="match status" value="1"/>
</dbReference>
<proteinExistence type="inferred from homology"/>
<organism evidence="9 10">
    <name type="scientific">Dokdonella ginsengisoli</name>
    <dbReference type="NCBI Taxonomy" id="363846"/>
    <lineage>
        <taxon>Bacteria</taxon>
        <taxon>Pseudomonadati</taxon>
        <taxon>Pseudomonadota</taxon>
        <taxon>Gammaproteobacteria</taxon>
        <taxon>Lysobacterales</taxon>
        <taxon>Rhodanobacteraceae</taxon>
        <taxon>Dokdonella</taxon>
    </lineage>
</organism>
<keyword evidence="3 7" id="KW-0540">Nuclease</keyword>
<dbReference type="PANTHER" id="PTHR33992:SF1">
    <property type="entry name" value="RIBONUCLEASE P PROTEIN COMPONENT"/>
    <property type="match status" value="1"/>
</dbReference>
<protein>
    <recommendedName>
        <fullName evidence="7 8">Ribonuclease P protein component</fullName>
        <shortName evidence="7">RNase P protein</shortName>
        <shortName evidence="7">RNaseP protein</shortName>
        <ecNumber evidence="7 8">3.1.26.5</ecNumber>
    </recommendedName>
    <alternativeName>
        <fullName evidence="7">Protein C5</fullName>
    </alternativeName>
</protein>